<keyword evidence="2" id="KW-1133">Transmembrane helix</keyword>
<evidence type="ECO:0000313" key="3">
    <source>
        <dbReference type="EMBL" id="MBD3866618.1"/>
    </source>
</evidence>
<evidence type="ECO:0000256" key="2">
    <source>
        <dbReference type="SAM" id="Phobius"/>
    </source>
</evidence>
<dbReference type="AlphaFoldDB" id="A0A8J6XRS0"/>
<feature type="region of interest" description="Disordered" evidence="1">
    <location>
        <begin position="193"/>
        <end position="235"/>
    </location>
</feature>
<accession>A0A8J6XRS0</accession>
<comment type="caution">
    <text evidence="3">The sequence shown here is derived from an EMBL/GenBank/DDBJ whole genome shotgun (WGS) entry which is preliminary data.</text>
</comment>
<proteinExistence type="predicted"/>
<reference evidence="3 4" key="1">
    <citation type="submission" date="2020-08" db="EMBL/GenBank/DDBJ databases">
        <title>Acidobacteriota in marine sediments use diverse sulfur dissimilation pathways.</title>
        <authorList>
            <person name="Wasmund K."/>
        </authorList>
    </citation>
    <scope>NUCLEOTIDE SEQUENCE [LARGE SCALE GENOMIC DNA]</scope>
    <source>
        <strain evidence="3">MAG AM4</strain>
    </source>
</reference>
<protein>
    <recommendedName>
        <fullName evidence="5">Type II secretion system protein</fullName>
    </recommendedName>
</protein>
<keyword evidence="2" id="KW-0472">Membrane</keyword>
<name>A0A8J6XRS0_9BACT</name>
<dbReference type="Proteomes" id="UP000648239">
    <property type="component" value="Unassembled WGS sequence"/>
</dbReference>
<dbReference type="InterPro" id="IPR045584">
    <property type="entry name" value="Pilin-like"/>
</dbReference>
<evidence type="ECO:0008006" key="5">
    <source>
        <dbReference type="Google" id="ProtNLM"/>
    </source>
</evidence>
<evidence type="ECO:0000313" key="4">
    <source>
        <dbReference type="Proteomes" id="UP000648239"/>
    </source>
</evidence>
<sequence>MNVRPARKSEHGHLMVGLVFFMAVLMILSAVAVQEFSQILRRDNEAEMIFRAQEIVRALVRYQKDRGGYPTELEMLNEPGNQNQRFIRRMYDDPLTKDGKWGLLYAGPGGGIIDPSRPVAGAADIIGERTSGQTQSTGGMQSGFGGGAQEIGGLQIAGVKSLCTDTPFRVWNGLSDYSEWQFTVYDLQNQQKGGTALPQAGQSRNQNLAPGGRQRGNAPGQQQGRGSRRDRGRQR</sequence>
<gene>
    <name evidence="3" type="ORF">IFK94_00690</name>
</gene>
<feature type="compositionally biased region" description="Basic residues" evidence="1">
    <location>
        <begin position="226"/>
        <end position="235"/>
    </location>
</feature>
<keyword evidence="2" id="KW-0812">Transmembrane</keyword>
<evidence type="ECO:0000256" key="1">
    <source>
        <dbReference type="SAM" id="MobiDB-lite"/>
    </source>
</evidence>
<dbReference type="SUPFAM" id="SSF54523">
    <property type="entry name" value="Pili subunits"/>
    <property type="match status" value="1"/>
</dbReference>
<organism evidence="3 4">
    <name type="scientific">Candidatus Polarisedimenticola svalbardensis</name>
    <dbReference type="NCBI Taxonomy" id="2886004"/>
    <lineage>
        <taxon>Bacteria</taxon>
        <taxon>Pseudomonadati</taxon>
        <taxon>Acidobacteriota</taxon>
        <taxon>Candidatus Polarisedimenticolia</taxon>
        <taxon>Candidatus Polarisedimenticolales</taxon>
        <taxon>Candidatus Polarisedimenticolaceae</taxon>
        <taxon>Candidatus Polarisedimenticola</taxon>
    </lineage>
</organism>
<feature type="transmembrane region" description="Helical" evidence="2">
    <location>
        <begin position="12"/>
        <end position="33"/>
    </location>
</feature>
<dbReference type="EMBL" id="JACXWD010000001">
    <property type="protein sequence ID" value="MBD3866618.1"/>
    <property type="molecule type" value="Genomic_DNA"/>
</dbReference>